<feature type="transmembrane region" description="Helical" evidence="1">
    <location>
        <begin position="140"/>
        <end position="159"/>
    </location>
</feature>
<comment type="caution">
    <text evidence="2">The sequence shown here is derived from an EMBL/GenBank/DDBJ whole genome shotgun (WGS) entry which is preliminary data.</text>
</comment>
<feature type="transmembrane region" description="Helical" evidence="1">
    <location>
        <begin position="65"/>
        <end position="81"/>
    </location>
</feature>
<dbReference type="Pfam" id="PF14256">
    <property type="entry name" value="YwiC"/>
    <property type="match status" value="1"/>
</dbReference>
<dbReference type="RefSeq" id="WP_336588760.1">
    <property type="nucleotide sequence ID" value="NZ_JBBAXC010000023.1"/>
</dbReference>
<feature type="transmembrane region" description="Helical" evidence="1">
    <location>
        <begin position="180"/>
        <end position="199"/>
    </location>
</feature>
<keyword evidence="3" id="KW-1185">Reference proteome</keyword>
<feature type="transmembrane region" description="Helical" evidence="1">
    <location>
        <begin position="12"/>
        <end position="30"/>
    </location>
</feature>
<proteinExistence type="predicted"/>
<keyword evidence="1" id="KW-0812">Transmembrane</keyword>
<accession>A0ABU8HIU0</accession>
<evidence type="ECO:0000313" key="3">
    <source>
        <dbReference type="Proteomes" id="UP001312865"/>
    </source>
</evidence>
<dbReference type="EMBL" id="JBBAXC010000023">
    <property type="protein sequence ID" value="MEI5909318.1"/>
    <property type="molecule type" value="Genomic_DNA"/>
</dbReference>
<keyword evidence="1" id="KW-1133">Transmembrane helix</keyword>
<feature type="transmembrane region" description="Helical" evidence="1">
    <location>
        <begin position="87"/>
        <end position="104"/>
    </location>
</feature>
<reference evidence="2 3" key="1">
    <citation type="journal article" date="2018" name="J. Microbiol.">
        <title>Bacillus spongiae sp. nov., isolated from sponge of Jeju Island.</title>
        <authorList>
            <person name="Lee G.E."/>
            <person name="Im W.T."/>
            <person name="Park J.S."/>
        </authorList>
    </citation>
    <scope>NUCLEOTIDE SEQUENCE [LARGE SCALE GENOMIC DNA]</scope>
    <source>
        <strain evidence="2 3">135PIL107-10</strain>
    </source>
</reference>
<dbReference type="Proteomes" id="UP001312865">
    <property type="component" value="Unassembled WGS sequence"/>
</dbReference>
<sequence>MKVILPKQHGAWAMLILPFLLSSIIGNPSLFHLPLFFGWLFLYLATYPLLLFLRRKKPSLHGKWASIYLGLAFLFLIPPLLYEWRLIYFGIAMIPFFIINIYFAKINRERAFWNDVTAISSFCVGGLASYYLGVGSLDEMAWFLAILSFLFFLGSTFYVKTMIREKKNPKYKWYSWGYHALIPILLLITGNGLFLIAYIPSVLRAFLFYGKKMSIKKVGILEIENSVFFLLAILMIMYI</sequence>
<organism evidence="2 3">
    <name type="scientific">Bacillus spongiae</name>
    <dbReference type="NCBI Taxonomy" id="2683610"/>
    <lineage>
        <taxon>Bacteria</taxon>
        <taxon>Bacillati</taxon>
        <taxon>Bacillota</taxon>
        <taxon>Bacilli</taxon>
        <taxon>Bacillales</taxon>
        <taxon>Bacillaceae</taxon>
        <taxon>Bacillus</taxon>
    </lineage>
</organism>
<protein>
    <submittedName>
        <fullName evidence="2">YwiC-like family protein</fullName>
    </submittedName>
</protein>
<gene>
    <name evidence="2" type="ORF">WAK64_19910</name>
</gene>
<keyword evidence="1" id="KW-0472">Membrane</keyword>
<feature type="transmembrane region" description="Helical" evidence="1">
    <location>
        <begin position="116"/>
        <end position="134"/>
    </location>
</feature>
<name>A0ABU8HIU0_9BACI</name>
<evidence type="ECO:0000313" key="2">
    <source>
        <dbReference type="EMBL" id="MEI5909318.1"/>
    </source>
</evidence>
<feature type="transmembrane region" description="Helical" evidence="1">
    <location>
        <begin position="219"/>
        <end position="238"/>
    </location>
</feature>
<feature type="transmembrane region" description="Helical" evidence="1">
    <location>
        <begin position="36"/>
        <end position="53"/>
    </location>
</feature>
<evidence type="ECO:0000256" key="1">
    <source>
        <dbReference type="SAM" id="Phobius"/>
    </source>
</evidence>
<dbReference type="InterPro" id="IPR025576">
    <property type="entry name" value="YwiC"/>
</dbReference>